<keyword evidence="3" id="KW-1185">Reference proteome</keyword>
<dbReference type="InterPro" id="IPR003615">
    <property type="entry name" value="HNH_nuc"/>
</dbReference>
<dbReference type="NCBIfam" id="TIGR04416">
    <property type="entry name" value="group_II_RT_mat"/>
    <property type="match status" value="1"/>
</dbReference>
<feature type="domain" description="Reverse transcriptase" evidence="1">
    <location>
        <begin position="78"/>
        <end position="331"/>
    </location>
</feature>
<dbReference type="InterPro" id="IPR051083">
    <property type="entry name" value="GrpII_Intron_Splice-Mob/Def"/>
</dbReference>
<reference evidence="2 3" key="1">
    <citation type="submission" date="2020-08" db="EMBL/GenBank/DDBJ databases">
        <title>A Genomic Blueprint of the Chicken Gut Microbiome.</title>
        <authorList>
            <person name="Gilroy R."/>
            <person name="Ravi A."/>
            <person name="Getino M."/>
            <person name="Pursley I."/>
            <person name="Horton D.L."/>
            <person name="Alikhan N.-F."/>
            <person name="Baker D."/>
            <person name="Gharbi K."/>
            <person name="Hall N."/>
            <person name="Watson M."/>
            <person name="Adriaenssens E.M."/>
            <person name="Foster-Nyarko E."/>
            <person name="Jarju S."/>
            <person name="Secka A."/>
            <person name="Antonio M."/>
            <person name="Oren A."/>
            <person name="Chaudhuri R."/>
            <person name="La Ragione R.M."/>
            <person name="Hildebrand F."/>
            <person name="Pallen M.J."/>
        </authorList>
    </citation>
    <scope>NUCLEOTIDE SEQUENCE [LARGE SCALE GENOMIC DNA]</scope>
    <source>
        <strain evidence="2 3">A46</strain>
    </source>
</reference>
<evidence type="ECO:0000259" key="1">
    <source>
        <dbReference type="PROSITE" id="PS50878"/>
    </source>
</evidence>
<keyword evidence="2" id="KW-0808">Transferase</keyword>
<dbReference type="SUPFAM" id="SSF56672">
    <property type="entry name" value="DNA/RNA polymerases"/>
    <property type="match status" value="1"/>
</dbReference>
<dbReference type="PANTHER" id="PTHR34047">
    <property type="entry name" value="NUCLEAR INTRON MATURASE 1, MITOCHONDRIAL-RELATED"/>
    <property type="match status" value="1"/>
</dbReference>
<dbReference type="InterPro" id="IPR000477">
    <property type="entry name" value="RT_dom"/>
</dbReference>
<keyword evidence="2" id="KW-0548">Nucleotidyltransferase</keyword>
<dbReference type="InterPro" id="IPR043502">
    <property type="entry name" value="DNA/RNA_pol_sf"/>
</dbReference>
<proteinExistence type="predicted"/>
<accession>A0ABR8Y3B4</accession>
<dbReference type="CDD" id="cd00085">
    <property type="entry name" value="HNHc"/>
    <property type="match status" value="1"/>
</dbReference>
<dbReference type="EMBL" id="JACSPZ010000014">
    <property type="protein sequence ID" value="MBD8038691.1"/>
    <property type="molecule type" value="Genomic_DNA"/>
</dbReference>
<dbReference type="EC" id="2.7.7.49" evidence="2"/>
<protein>
    <submittedName>
        <fullName evidence="2">Group II intron reverse transcriptase/maturase</fullName>
        <ecNumber evidence="2">2.7.7.49</ecNumber>
    </submittedName>
</protein>
<dbReference type="RefSeq" id="WP_191701753.1">
    <property type="nucleotide sequence ID" value="NZ_JACSPZ010000014.1"/>
</dbReference>
<dbReference type="PANTHER" id="PTHR34047:SF8">
    <property type="entry name" value="PROTEIN YKFC"/>
    <property type="match status" value="1"/>
</dbReference>
<name>A0ABR8Y3B4_9BACL</name>
<comment type="caution">
    <text evidence="2">The sequence shown here is derived from an EMBL/GenBank/DDBJ whole genome shotgun (WGS) entry which is preliminary data.</text>
</comment>
<organism evidence="2 3">
    <name type="scientific">Solibacillus faecavium</name>
    <dbReference type="NCBI Taxonomy" id="2762221"/>
    <lineage>
        <taxon>Bacteria</taxon>
        <taxon>Bacillati</taxon>
        <taxon>Bacillota</taxon>
        <taxon>Bacilli</taxon>
        <taxon>Bacillales</taxon>
        <taxon>Caryophanaceae</taxon>
        <taxon>Solibacillus</taxon>
    </lineage>
</organism>
<dbReference type="Gene3D" id="1.10.30.50">
    <property type="match status" value="1"/>
</dbReference>
<dbReference type="GO" id="GO:0003964">
    <property type="term" value="F:RNA-directed DNA polymerase activity"/>
    <property type="evidence" value="ECO:0007669"/>
    <property type="project" value="UniProtKB-KW"/>
</dbReference>
<dbReference type="CDD" id="cd01651">
    <property type="entry name" value="RT_G2_intron"/>
    <property type="match status" value="1"/>
</dbReference>
<dbReference type="PROSITE" id="PS50878">
    <property type="entry name" value="RT_POL"/>
    <property type="match status" value="1"/>
</dbReference>
<gene>
    <name evidence="2" type="primary">ltrA</name>
    <name evidence="2" type="ORF">H9635_18260</name>
</gene>
<evidence type="ECO:0000313" key="2">
    <source>
        <dbReference type="EMBL" id="MBD8038691.1"/>
    </source>
</evidence>
<dbReference type="InterPro" id="IPR030931">
    <property type="entry name" value="Group_II_RT_mat"/>
</dbReference>
<dbReference type="SMART" id="SM00507">
    <property type="entry name" value="HNHc"/>
    <property type="match status" value="1"/>
</dbReference>
<dbReference type="Proteomes" id="UP000619101">
    <property type="component" value="Unassembled WGS sequence"/>
</dbReference>
<sequence>MQALRYWDYYDMTDTFTDLYHRAKNKETFHHLYDVITSRNNILLAYRTIKSNKGSKTPGTDGKTIIDIERLTENDLVEKIQKQLKNYRPKKVRRKLIEKDNGKMRPLGIPCILDRIIQQCFKQVLEPITEAHFYNHSYGFRPLRSTHHAMARVQFLVNHSKLHYVVDVDIKGFFDNINHTLLIKQLWNLGIYDRKVLACISKMLKAEVDGEGIPEKGSPQGGLLSPLLSNVVLNELDQWIANQWELFPLDKPYTTREGERYAKIHTKLKEGYIVRYADDFKILCRDWKTAEKWYHAVKLFLKERLKLDISPEKSKVINLRKHESAFLGFTIRAIRKGEKRVAHTFVKAEKIQKIKDEARKRIEALRASPTTQNALRFNSFVLGLHNYFNRATHVNLAFSRLAYDIGASMYNRLKPVGKYAHPANPPPTYKKLYSLRFKTFEIAGIHLFPLANVQTKNTICFTQSLTLFTVEGRALIHKNLHKNIKQEIALLMESNIPTRSVEYMDNRISRYSMKQGKCEITGQFLQARDVHCHHYVPVHLGGNDKFNNLRILYKEVHKLIHMTDTTKMNILIKSLDITPPILEKINKYREKCELEPII</sequence>
<evidence type="ECO:0000313" key="3">
    <source>
        <dbReference type="Proteomes" id="UP000619101"/>
    </source>
</evidence>
<keyword evidence="2" id="KW-0695">RNA-directed DNA polymerase</keyword>
<dbReference type="Pfam" id="PF00078">
    <property type="entry name" value="RVT_1"/>
    <property type="match status" value="1"/>
</dbReference>